<evidence type="ECO:0000256" key="7">
    <source>
        <dbReference type="ARBA" id="ARBA00022777"/>
    </source>
</evidence>
<dbReference type="Pfam" id="PF00069">
    <property type="entry name" value="Pkinase"/>
    <property type="match status" value="1"/>
</dbReference>
<dbReference type="GO" id="GO:0005096">
    <property type="term" value="F:GTPase activator activity"/>
    <property type="evidence" value="ECO:0007669"/>
    <property type="project" value="InterPro"/>
</dbReference>
<dbReference type="PROSITE" id="PS50003">
    <property type="entry name" value="PH_DOMAIN"/>
    <property type="match status" value="1"/>
</dbReference>
<dbReference type="SMART" id="SM00105">
    <property type="entry name" value="ArfGap"/>
    <property type="match status" value="1"/>
</dbReference>
<evidence type="ECO:0000256" key="13">
    <source>
        <dbReference type="SAM" id="Coils"/>
    </source>
</evidence>
<dbReference type="PROSITE" id="PS50011">
    <property type="entry name" value="PROTEIN_KINASE_DOM"/>
    <property type="match status" value="1"/>
</dbReference>
<dbReference type="SUPFAM" id="SSF50044">
    <property type="entry name" value="SH3-domain"/>
    <property type="match status" value="1"/>
</dbReference>
<evidence type="ECO:0000259" key="16">
    <source>
        <dbReference type="PROSITE" id="PS50011"/>
    </source>
</evidence>
<dbReference type="InterPro" id="IPR011524">
    <property type="entry name" value="SARAH_dom"/>
</dbReference>
<organism evidence="19 20">
    <name type="scientific">Geodia barretti</name>
    <name type="common">Barrett's horny sponge</name>
    <dbReference type="NCBI Taxonomy" id="519541"/>
    <lineage>
        <taxon>Eukaryota</taxon>
        <taxon>Metazoa</taxon>
        <taxon>Porifera</taxon>
        <taxon>Demospongiae</taxon>
        <taxon>Heteroscleromorpha</taxon>
        <taxon>Tetractinellida</taxon>
        <taxon>Astrophorina</taxon>
        <taxon>Geodiidae</taxon>
        <taxon>Geodia</taxon>
    </lineage>
</organism>
<keyword evidence="8" id="KW-0862">Zinc</keyword>
<dbReference type="SUPFAM" id="SSF48403">
    <property type="entry name" value="Ankyrin repeat"/>
    <property type="match status" value="1"/>
</dbReference>
<dbReference type="InterPro" id="IPR024205">
    <property type="entry name" value="Mst1_2_SARAH_domain"/>
</dbReference>
<dbReference type="PRINTS" id="PR00405">
    <property type="entry name" value="REVINTRACTNG"/>
</dbReference>
<keyword evidence="10" id="KW-0040">ANK repeat</keyword>
<dbReference type="Gene3D" id="1.25.40.20">
    <property type="entry name" value="Ankyrin repeat-containing domain"/>
    <property type="match status" value="1"/>
</dbReference>
<dbReference type="FunFam" id="3.30.200.20:FF:000040">
    <property type="entry name" value="Dual specificity mitogen-activated protein kinase kinase"/>
    <property type="match status" value="1"/>
</dbReference>
<dbReference type="GO" id="GO:0005524">
    <property type="term" value="F:ATP binding"/>
    <property type="evidence" value="ECO:0007669"/>
    <property type="project" value="UniProtKB-UniRule"/>
</dbReference>
<dbReference type="Gene3D" id="1.10.220.150">
    <property type="entry name" value="Arf GTPase activating protein"/>
    <property type="match status" value="1"/>
</dbReference>
<dbReference type="SMART" id="SM00233">
    <property type="entry name" value="PH"/>
    <property type="match status" value="1"/>
</dbReference>
<evidence type="ECO:0000256" key="9">
    <source>
        <dbReference type="ARBA" id="ARBA00022840"/>
    </source>
</evidence>
<evidence type="ECO:0000256" key="6">
    <source>
        <dbReference type="ARBA" id="ARBA00022741"/>
    </source>
</evidence>
<dbReference type="InterPro" id="IPR000719">
    <property type="entry name" value="Prot_kinase_dom"/>
</dbReference>
<dbReference type="InterPro" id="IPR036770">
    <property type="entry name" value="Ankyrin_rpt-contain_sf"/>
</dbReference>
<protein>
    <submittedName>
        <fullName evidence="19">Serine/threonine-protein kinase 3</fullName>
    </submittedName>
</protein>
<evidence type="ECO:0000259" key="18">
    <source>
        <dbReference type="PROSITE" id="PS50951"/>
    </source>
</evidence>
<dbReference type="GO" id="GO:0004674">
    <property type="term" value="F:protein serine/threonine kinase activity"/>
    <property type="evidence" value="ECO:0007669"/>
    <property type="project" value="UniProtKB-KW"/>
</dbReference>
<dbReference type="InterPro" id="IPR017441">
    <property type="entry name" value="Protein_kinase_ATP_BS"/>
</dbReference>
<evidence type="ECO:0000256" key="10">
    <source>
        <dbReference type="PROSITE-ProRule" id="PRU00023"/>
    </source>
</evidence>
<evidence type="ECO:0000256" key="14">
    <source>
        <dbReference type="SAM" id="MobiDB-lite"/>
    </source>
</evidence>
<dbReference type="InterPro" id="IPR002110">
    <property type="entry name" value="Ankyrin_rpt"/>
</dbReference>
<dbReference type="GO" id="GO:0007165">
    <property type="term" value="P:signal transduction"/>
    <property type="evidence" value="ECO:0007669"/>
    <property type="project" value="InterPro"/>
</dbReference>
<dbReference type="Gene3D" id="1.10.510.10">
    <property type="entry name" value="Transferase(Phosphotransferase) domain 1"/>
    <property type="match status" value="1"/>
</dbReference>
<evidence type="ECO:0000313" key="20">
    <source>
        <dbReference type="Proteomes" id="UP001174909"/>
    </source>
</evidence>
<feature type="compositionally biased region" description="Polar residues" evidence="14">
    <location>
        <begin position="770"/>
        <end position="782"/>
    </location>
</feature>
<dbReference type="Gene3D" id="3.30.200.20">
    <property type="entry name" value="Phosphorylase Kinase, domain 1"/>
    <property type="match status" value="1"/>
</dbReference>
<dbReference type="Gene3D" id="2.30.29.30">
    <property type="entry name" value="Pleckstrin-homology domain (PH domain)/Phosphotyrosine-binding domain (PTB)"/>
    <property type="match status" value="1"/>
</dbReference>
<dbReference type="PANTHER" id="PTHR45854:SF3">
    <property type="entry name" value="ARFGAP WITH SH3 DOMAIN, ANK REPEAT AND PH DOMAIN-CONTAINING PROTEIN"/>
    <property type="match status" value="1"/>
</dbReference>
<dbReference type="CDD" id="cd06612">
    <property type="entry name" value="STKc_MST1_2"/>
    <property type="match status" value="1"/>
</dbReference>
<keyword evidence="3" id="KW-0723">Serine/threonine-protein kinase</keyword>
<dbReference type="Pfam" id="PF11629">
    <property type="entry name" value="Mst1_SARAH"/>
    <property type="match status" value="1"/>
</dbReference>
<dbReference type="InterPro" id="IPR001452">
    <property type="entry name" value="SH3_domain"/>
</dbReference>
<evidence type="ECO:0000256" key="5">
    <source>
        <dbReference type="ARBA" id="ARBA00022723"/>
    </source>
</evidence>
<dbReference type="GO" id="GO:0005737">
    <property type="term" value="C:cytoplasm"/>
    <property type="evidence" value="ECO:0007669"/>
    <property type="project" value="InterPro"/>
</dbReference>
<keyword evidence="20" id="KW-1185">Reference proteome</keyword>
<dbReference type="SUPFAM" id="SSF103657">
    <property type="entry name" value="BAR/IMD domain-like"/>
    <property type="match status" value="1"/>
</dbReference>
<feature type="domain" description="PH" evidence="15">
    <location>
        <begin position="304"/>
        <end position="403"/>
    </location>
</feature>
<keyword evidence="13" id="KW-0175">Coiled coil</keyword>
<dbReference type="PROSITE" id="PS50115">
    <property type="entry name" value="ARFGAP"/>
    <property type="match status" value="1"/>
</dbReference>
<dbReference type="InterPro" id="IPR001164">
    <property type="entry name" value="ArfGAP_dom"/>
</dbReference>
<evidence type="ECO:0000313" key="19">
    <source>
        <dbReference type="EMBL" id="CAI8024039.1"/>
    </source>
</evidence>
<dbReference type="Pfam" id="PF00018">
    <property type="entry name" value="SH3_1"/>
    <property type="match status" value="1"/>
</dbReference>
<evidence type="ECO:0000259" key="17">
    <source>
        <dbReference type="PROSITE" id="PS50115"/>
    </source>
</evidence>
<dbReference type="CDD" id="cd21884">
    <property type="entry name" value="SARAH_MST_Hpo"/>
    <property type="match status" value="1"/>
</dbReference>
<dbReference type="CDD" id="cd08834">
    <property type="entry name" value="ArfGap_ASAP"/>
    <property type="match status" value="1"/>
</dbReference>
<dbReference type="GO" id="GO:0051262">
    <property type="term" value="P:protein tetramerization"/>
    <property type="evidence" value="ECO:0007669"/>
    <property type="project" value="InterPro"/>
</dbReference>
<feature type="repeat" description="ANK" evidence="10">
    <location>
        <begin position="594"/>
        <end position="629"/>
    </location>
</feature>
<dbReference type="InterPro" id="IPR038508">
    <property type="entry name" value="ArfGAP_dom_sf"/>
</dbReference>
<comment type="similarity">
    <text evidence="1">Belongs to the protein kinase superfamily. STE Ser/Thr protein kinase family. STE20 subfamily.</text>
</comment>
<keyword evidence="9 12" id="KW-0067">ATP-binding</keyword>
<dbReference type="SUPFAM" id="SSF56112">
    <property type="entry name" value="Protein kinase-like (PK-like)"/>
    <property type="match status" value="1"/>
</dbReference>
<dbReference type="InterPro" id="IPR036674">
    <property type="entry name" value="p53_tetramer_sf"/>
</dbReference>
<dbReference type="PANTHER" id="PTHR45854">
    <property type="entry name" value="ASAP FAMILY MEMBER"/>
    <property type="match status" value="1"/>
</dbReference>
<keyword evidence="5" id="KW-0479">Metal-binding</keyword>
<gene>
    <name evidence="19" type="ORF">GBAR_LOCUS14004</name>
</gene>
<keyword evidence="7 19" id="KW-0418">Kinase</keyword>
<dbReference type="GO" id="GO:0008270">
    <property type="term" value="F:zinc ion binding"/>
    <property type="evidence" value="ECO:0007669"/>
    <property type="project" value="UniProtKB-KW"/>
</dbReference>
<dbReference type="SUPFAM" id="SSF50729">
    <property type="entry name" value="PH domain-like"/>
    <property type="match status" value="1"/>
</dbReference>
<dbReference type="Gene3D" id="4.10.170.10">
    <property type="entry name" value="p53-like tetramerisation domain"/>
    <property type="match status" value="1"/>
</dbReference>
<evidence type="ECO:0000256" key="1">
    <source>
        <dbReference type="ARBA" id="ARBA00008874"/>
    </source>
</evidence>
<feature type="coiled-coil region" evidence="13">
    <location>
        <begin position="1176"/>
        <end position="1203"/>
    </location>
</feature>
<dbReference type="EMBL" id="CASHTH010002049">
    <property type="protein sequence ID" value="CAI8024039.1"/>
    <property type="molecule type" value="Genomic_DNA"/>
</dbReference>
<proteinExistence type="inferred from homology"/>
<dbReference type="Pfam" id="PF12796">
    <property type="entry name" value="Ank_2"/>
    <property type="match status" value="1"/>
</dbReference>
<dbReference type="InterPro" id="IPR043593">
    <property type="entry name" value="ASAP"/>
</dbReference>
<keyword evidence="11" id="KW-0863">Zinc-finger</keyword>
<feature type="repeat" description="ANK" evidence="10">
    <location>
        <begin position="630"/>
        <end position="662"/>
    </location>
</feature>
<comment type="caution">
    <text evidence="19">The sequence shown here is derived from an EMBL/GenBank/DDBJ whole genome shotgun (WGS) entry which is preliminary data.</text>
</comment>
<evidence type="ECO:0000256" key="3">
    <source>
        <dbReference type="ARBA" id="ARBA00022527"/>
    </source>
</evidence>
<evidence type="ECO:0000256" key="2">
    <source>
        <dbReference type="ARBA" id="ARBA00022443"/>
    </source>
</evidence>
<reference evidence="19" key="1">
    <citation type="submission" date="2023-03" db="EMBL/GenBank/DDBJ databases">
        <authorList>
            <person name="Steffen K."/>
            <person name="Cardenas P."/>
        </authorList>
    </citation>
    <scope>NUCLEOTIDE SEQUENCE</scope>
</reference>
<dbReference type="SMART" id="SM00326">
    <property type="entry name" value="SH3"/>
    <property type="match status" value="1"/>
</dbReference>
<feature type="domain" description="SARAH" evidence="18">
    <location>
        <begin position="1302"/>
        <end position="1349"/>
    </location>
</feature>
<keyword evidence="6 12" id="KW-0547">Nucleotide-binding</keyword>
<dbReference type="Gene3D" id="2.30.30.40">
    <property type="entry name" value="SH3 Domains"/>
    <property type="match status" value="1"/>
</dbReference>
<dbReference type="InterPro" id="IPR011009">
    <property type="entry name" value="Kinase-like_dom_sf"/>
</dbReference>
<accession>A0AA35WKS5</accession>
<dbReference type="Pfam" id="PF00169">
    <property type="entry name" value="PH"/>
    <property type="match status" value="1"/>
</dbReference>
<dbReference type="InterPro" id="IPR011993">
    <property type="entry name" value="PH-like_dom_sf"/>
</dbReference>
<feature type="domain" description="Protein kinase" evidence="16">
    <location>
        <begin position="912"/>
        <end position="1163"/>
    </location>
</feature>
<name>A0AA35WKS5_GEOBA</name>
<dbReference type="Pfam" id="PF16746">
    <property type="entry name" value="BAR_3"/>
    <property type="match status" value="1"/>
</dbReference>
<dbReference type="PROSITE" id="PS50951">
    <property type="entry name" value="SARAH"/>
    <property type="match status" value="1"/>
</dbReference>
<dbReference type="SMART" id="SM00248">
    <property type="entry name" value="ANK"/>
    <property type="match status" value="3"/>
</dbReference>
<dbReference type="PROSITE" id="PS00107">
    <property type="entry name" value="PROTEIN_KINASE_ATP"/>
    <property type="match status" value="1"/>
</dbReference>
<sequence length="1354" mass="153020">MAVFVPDKLQHSQSIEQFLKEIEDDFGAPGNSKFQDYIPKSRKNLQAMEESLAGDKTHIHKLCGALKELSRAGEQHGQCMGTLADHLVRFGTHVNQTDPTIGNSFVKFGTLMNQMSSLLSNMATSTRNIIFYSLSMLFDNEMKGNKYKSDIKSLTGQYQSAKDKVEKEERKTLAAAGCNVTERVFSGEELSGKLITERRRFQLGVCEYMLRFNDVKTKEGVDLAEHLIAYYHAQDTYFREGGMVLAALKHWEAKFNSQISQMRATQDEEKKKLQVARERLRGALGIGTKIQAPTHLDPSASTGLTDKEGYLGKRPENPLRLARKAWPKKYCTVSMQGFTMGQSHNHAPHVKIPVIHFQFKEAEPVEGRPFCFKLITQTKTYVFDAESEKDLKEWRETMQNVQLKLFAGDAEESTLHRQRSTYNSSRTSTAREHKELVRRIVTRIRSLPGNDKCCDCGGPEPTWLSVNLGILICIHCSGRHRELSVQYSRIRSLELDSLKTPELLIALVMGNGLLNEVLEANLMESKPAPDCSTEVRHEFITNKYIHRRYTEASVGKDALLSELLDAIESRDIKQLLQVYAEGVDLRTPLPGYPMGYTALHLAIELEDMTSLHIVDFLLGNGRTENCVDSEGNTPLHLAVGNDLAQCVKLLLLHGADSTIKNNAGVSPVDIAKDKSHEECMELLQDAEKKKFGKGEHIDIDWGVEDEDDEIYQTPTLASQPLPSPNLPHHGSSIKRSDTTGNISESKTPPTVPKSPSAHDNLMRRRPLSTVVPSKSASSTPDTQPRHIGPAPQPGVFPPPKGPPPPPPRGASQNAEALPVQRYARPVPPKRDKKKRVSMFSDTQQQQEERDNRPHFSSLVVVALYDCQPDRKDELGFKEGERIVVTRKINHDWWKQLVKLSEESLMKEPEEVFDLEEKIGEGAYGAVFKAVHKESGQLLAIKQVPVDSDLQDIIKEISIMQQCDSPYVVKYYGSYFKNTDLWIVMEYCGAGSVSDIMRIIPRPLKEEEIAVILYYALKGLEYLHFKRKIHRDIKAGNILLNLDGQAKLADFGVAGQLTDTMAKRNTVIGTPFWMAPEVIQEVGYDCLADVWSLGITALEMAEGRPPYADVHPMRAIFMIPTKPPPTVKEPEKFSPEFCDFISKCLVKNPEERPSATALLQHKFLRLTKTVNVLKDLVQYAMSLVEEEEQEGEEEEEEKDEFFTAQANTLLNQYPSSSRGNGTMVEKEFDLGTLVIVDDTEDDMDTMKRVDTGVVQKESGESQPNFMRFFAKEDQQKKGRKQPMAGPQNISYFFPDIPEGMELRDFLKTLTVQQLEEHMSELDKFMDQELEALRKRYHQKRLPILQAMDAKKKQYR</sequence>
<dbReference type="Gene3D" id="1.20.1270.60">
    <property type="entry name" value="Arfaptin homology (AH) domain/BAR domain"/>
    <property type="match status" value="1"/>
</dbReference>
<evidence type="ECO:0000256" key="4">
    <source>
        <dbReference type="ARBA" id="ARBA00022679"/>
    </source>
</evidence>
<dbReference type="PROSITE" id="PS50297">
    <property type="entry name" value="ANK_REP_REGION"/>
    <property type="match status" value="1"/>
</dbReference>
<feature type="region of interest" description="Disordered" evidence="14">
    <location>
        <begin position="715"/>
        <end position="853"/>
    </location>
</feature>
<evidence type="ECO:0000259" key="15">
    <source>
        <dbReference type="PROSITE" id="PS50003"/>
    </source>
</evidence>
<dbReference type="FunFam" id="1.10.510.10:FF:000075">
    <property type="entry name" value="Serine/threonine-protein kinase 3"/>
    <property type="match status" value="1"/>
</dbReference>
<feature type="compositionally biased region" description="Pro residues" evidence="14">
    <location>
        <begin position="790"/>
        <end position="808"/>
    </location>
</feature>
<dbReference type="SMART" id="SM00220">
    <property type="entry name" value="S_TKc"/>
    <property type="match status" value="1"/>
</dbReference>
<keyword evidence="2" id="KW-0728">SH3 domain</keyword>
<dbReference type="PROSITE" id="PS50088">
    <property type="entry name" value="ANK_REPEAT"/>
    <property type="match status" value="2"/>
</dbReference>
<feature type="binding site" evidence="12">
    <location>
        <position position="941"/>
    </location>
    <ligand>
        <name>ATP</name>
        <dbReference type="ChEBI" id="CHEBI:30616"/>
    </ligand>
</feature>
<feature type="domain" description="Arf-GAP" evidence="17">
    <location>
        <begin position="438"/>
        <end position="558"/>
    </location>
</feature>
<dbReference type="SUPFAM" id="SSF57863">
    <property type="entry name" value="ArfGap/RecO-like zinc finger"/>
    <property type="match status" value="1"/>
</dbReference>
<evidence type="ECO:0000256" key="8">
    <source>
        <dbReference type="ARBA" id="ARBA00022833"/>
    </source>
</evidence>
<evidence type="ECO:0000256" key="11">
    <source>
        <dbReference type="PROSITE-ProRule" id="PRU00288"/>
    </source>
</evidence>
<keyword evidence="4" id="KW-0808">Transferase</keyword>
<dbReference type="Gene3D" id="1.25.40.950">
    <property type="match status" value="1"/>
</dbReference>
<evidence type="ECO:0000256" key="12">
    <source>
        <dbReference type="PROSITE-ProRule" id="PRU10141"/>
    </source>
</evidence>
<dbReference type="InterPro" id="IPR027267">
    <property type="entry name" value="AH/BAR_dom_sf"/>
</dbReference>
<dbReference type="InterPro" id="IPR037278">
    <property type="entry name" value="ARFGAP/RecO"/>
</dbReference>
<dbReference type="Proteomes" id="UP001174909">
    <property type="component" value="Unassembled WGS sequence"/>
</dbReference>
<dbReference type="Pfam" id="PF01412">
    <property type="entry name" value="ArfGap"/>
    <property type="match status" value="1"/>
</dbReference>
<dbReference type="InterPro" id="IPR004148">
    <property type="entry name" value="BAR_dom"/>
</dbReference>
<dbReference type="InterPro" id="IPR001849">
    <property type="entry name" value="PH_domain"/>
</dbReference>
<dbReference type="InterPro" id="IPR036028">
    <property type="entry name" value="SH3-like_dom_sf"/>
</dbReference>